<dbReference type="OrthoDB" id="79158at2759"/>
<keyword evidence="3 6" id="KW-0812">Transmembrane</keyword>
<keyword evidence="4 6" id="KW-1133">Transmembrane helix</keyword>
<dbReference type="eggNOG" id="KOG1286">
    <property type="taxonomic scope" value="Eukaryota"/>
</dbReference>
<feature type="transmembrane region" description="Helical" evidence="6">
    <location>
        <begin position="386"/>
        <end position="410"/>
    </location>
</feature>
<dbReference type="GeneID" id="20087072"/>
<evidence type="ECO:0000256" key="1">
    <source>
        <dbReference type="ARBA" id="ARBA00004651"/>
    </source>
</evidence>
<proteinExistence type="predicted"/>
<reference evidence="7" key="1">
    <citation type="submission" date="2013-12" db="EMBL/GenBank/DDBJ databases">
        <title>The Genome Sequence of Aphanomyces invadans NJM9701.</title>
        <authorList>
            <consortium name="The Broad Institute Genomics Platform"/>
            <person name="Russ C."/>
            <person name="Tyler B."/>
            <person name="van West P."/>
            <person name="Dieguez-Uribeondo J."/>
            <person name="Young S.K."/>
            <person name="Zeng Q."/>
            <person name="Gargeya S."/>
            <person name="Fitzgerald M."/>
            <person name="Abouelleil A."/>
            <person name="Alvarado L."/>
            <person name="Chapman S.B."/>
            <person name="Gainer-Dewar J."/>
            <person name="Goldberg J."/>
            <person name="Griggs A."/>
            <person name="Gujja S."/>
            <person name="Hansen M."/>
            <person name="Howarth C."/>
            <person name="Imamovic A."/>
            <person name="Ireland A."/>
            <person name="Larimer J."/>
            <person name="McCowan C."/>
            <person name="Murphy C."/>
            <person name="Pearson M."/>
            <person name="Poon T.W."/>
            <person name="Priest M."/>
            <person name="Roberts A."/>
            <person name="Saif S."/>
            <person name="Shea T."/>
            <person name="Sykes S."/>
            <person name="Wortman J."/>
            <person name="Nusbaum C."/>
            <person name="Birren B."/>
        </authorList>
    </citation>
    <scope>NUCLEOTIDE SEQUENCE [LARGE SCALE GENOMIC DNA]</scope>
    <source>
        <strain evidence="7">NJM9701</strain>
    </source>
</reference>
<feature type="transmembrane region" description="Helical" evidence="6">
    <location>
        <begin position="278"/>
        <end position="305"/>
    </location>
</feature>
<dbReference type="GO" id="GO:0022857">
    <property type="term" value="F:transmembrane transporter activity"/>
    <property type="evidence" value="ECO:0007669"/>
    <property type="project" value="InterPro"/>
</dbReference>
<feature type="transmembrane region" description="Helical" evidence="6">
    <location>
        <begin position="37"/>
        <end position="62"/>
    </location>
</feature>
<evidence type="ECO:0000256" key="3">
    <source>
        <dbReference type="ARBA" id="ARBA00022692"/>
    </source>
</evidence>
<protein>
    <recommendedName>
        <fullName evidence="8">Amino acid permease/ SLC12A domain-containing protein</fullName>
    </recommendedName>
</protein>
<dbReference type="STRING" id="157072.A0A024TRC5"/>
<feature type="transmembrane region" description="Helical" evidence="6">
    <location>
        <begin position="351"/>
        <end position="374"/>
    </location>
</feature>
<comment type="subcellular location">
    <subcellularLocation>
        <location evidence="1">Cell membrane</location>
        <topology evidence="1">Multi-pass membrane protein</topology>
    </subcellularLocation>
</comment>
<dbReference type="GO" id="GO:0005886">
    <property type="term" value="C:plasma membrane"/>
    <property type="evidence" value="ECO:0007669"/>
    <property type="project" value="UniProtKB-SubCell"/>
</dbReference>
<feature type="transmembrane region" description="Helical" evidence="6">
    <location>
        <begin position="416"/>
        <end position="435"/>
    </location>
</feature>
<organism evidence="7">
    <name type="scientific">Aphanomyces invadans</name>
    <dbReference type="NCBI Taxonomy" id="157072"/>
    <lineage>
        <taxon>Eukaryota</taxon>
        <taxon>Sar</taxon>
        <taxon>Stramenopiles</taxon>
        <taxon>Oomycota</taxon>
        <taxon>Saprolegniomycetes</taxon>
        <taxon>Saprolegniales</taxon>
        <taxon>Verrucalvaceae</taxon>
        <taxon>Aphanomyces</taxon>
    </lineage>
</organism>
<evidence type="ECO:0008006" key="8">
    <source>
        <dbReference type="Google" id="ProtNLM"/>
    </source>
</evidence>
<keyword evidence="5 6" id="KW-0472">Membrane</keyword>
<dbReference type="RefSeq" id="XP_008874482.1">
    <property type="nucleotide sequence ID" value="XM_008876260.1"/>
</dbReference>
<evidence type="ECO:0000256" key="2">
    <source>
        <dbReference type="ARBA" id="ARBA00022475"/>
    </source>
</evidence>
<dbReference type="Pfam" id="PF13520">
    <property type="entry name" value="AA_permease_2"/>
    <property type="match status" value="1"/>
</dbReference>
<evidence type="ECO:0000256" key="5">
    <source>
        <dbReference type="ARBA" id="ARBA00023136"/>
    </source>
</evidence>
<evidence type="ECO:0000313" key="7">
    <source>
        <dbReference type="EMBL" id="ETV96705.1"/>
    </source>
</evidence>
<dbReference type="InterPro" id="IPR002293">
    <property type="entry name" value="AA/rel_permease1"/>
</dbReference>
<dbReference type="PANTHER" id="PTHR42770:SF7">
    <property type="entry name" value="MEMBRANE PROTEIN"/>
    <property type="match status" value="1"/>
</dbReference>
<feature type="transmembrane region" description="Helical" evidence="6">
    <location>
        <begin position="127"/>
        <end position="144"/>
    </location>
</feature>
<dbReference type="AlphaFoldDB" id="A0A024TRC5"/>
<evidence type="ECO:0000256" key="4">
    <source>
        <dbReference type="ARBA" id="ARBA00022989"/>
    </source>
</evidence>
<dbReference type="InterPro" id="IPR050367">
    <property type="entry name" value="APC_superfamily"/>
</dbReference>
<dbReference type="PIRSF" id="PIRSF006060">
    <property type="entry name" value="AA_transporter"/>
    <property type="match status" value="1"/>
</dbReference>
<dbReference type="PANTHER" id="PTHR42770">
    <property type="entry name" value="AMINO ACID TRANSPORTER-RELATED"/>
    <property type="match status" value="1"/>
</dbReference>
<dbReference type="EMBL" id="KI913975">
    <property type="protein sequence ID" value="ETV96705.1"/>
    <property type="molecule type" value="Genomic_DNA"/>
</dbReference>
<name>A0A024TRC5_9STRA</name>
<evidence type="ECO:0000256" key="6">
    <source>
        <dbReference type="SAM" id="Phobius"/>
    </source>
</evidence>
<dbReference type="VEuPathDB" id="FungiDB:H310_10022"/>
<keyword evidence="2" id="KW-1003">Cell membrane</keyword>
<gene>
    <name evidence="7" type="ORF">H310_10022</name>
</gene>
<feature type="transmembrane region" description="Helical" evidence="6">
    <location>
        <begin position="326"/>
        <end position="345"/>
    </location>
</feature>
<sequence length="514" mass="55905">MLHGATPTTYVPTPADVWGLGIAIVGGGQYYGWNVGLAAGTVSFGLGVVVMGTAYVCLVLSLAEIASALPFAGGVYGLARCTLGFYLGFLMGCCEILEYTMYATCGAVSVARMVAAHGAWLMPFEPLMWAVTYAALVALLRVGGRHFWRCNVVLTMTSLVVIFLYLMSGVSYANLPVHSGGADYMVVGGAVQFLRSLPHAAWFYSGIEAVNTFANDVPDPKRIIPLGQLTSLFTLLATSASVYLTCISFPPGVASLPRAVLALNGGFSTSFNVTEPTAMLISLPATIATMPGLILAASNILAALARSKLIPPLLAHRHPTYKTPCHAIYVTVLVSFAPCFFSHFVDGFESTMYHVGMAFGFVSYIAQCVSYIYLKRRHQLLKRQFLSPVGVPGAIFAIGVFGMSMVSILFCQNDSLPCLGLCAAIVVVKSLYYHWIARHRQMFSTEERALLFFAHLAKQKHEAKRPVQRWHYRLKATQWGPQWRGTFSSKVQSIVPTHHDPRLNNRITPLPTLP</sequence>
<dbReference type="Gene3D" id="1.20.1740.10">
    <property type="entry name" value="Amino acid/polyamine transporter I"/>
    <property type="match status" value="1"/>
</dbReference>
<accession>A0A024TRC5</accession>
<feature type="transmembrane region" description="Helical" evidence="6">
    <location>
        <begin position="151"/>
        <end position="175"/>
    </location>
</feature>